<sequence>MGNLGEKLDGLSPRLEAGAKCTSPLLPGAFSRLECGAGPDIALVPESVLPWAYSILRLAGWIVRHARHVAMLAFVAISRRVGPGR</sequence>
<comment type="caution">
    <text evidence="1">The sequence shown here is derived from an EMBL/GenBank/DDBJ whole genome shotgun (WGS) entry which is preliminary data.</text>
</comment>
<reference evidence="1" key="1">
    <citation type="journal article" date="2014" name="Front. Microbiol.">
        <title>High frequency of phylogenetically diverse reductive dehalogenase-homologous genes in deep subseafloor sedimentary metagenomes.</title>
        <authorList>
            <person name="Kawai M."/>
            <person name="Futagami T."/>
            <person name="Toyoda A."/>
            <person name="Takaki Y."/>
            <person name="Nishi S."/>
            <person name="Hori S."/>
            <person name="Arai W."/>
            <person name="Tsubouchi T."/>
            <person name="Morono Y."/>
            <person name="Uchiyama I."/>
            <person name="Ito T."/>
            <person name="Fujiyama A."/>
            <person name="Inagaki F."/>
            <person name="Takami H."/>
        </authorList>
    </citation>
    <scope>NUCLEOTIDE SEQUENCE</scope>
    <source>
        <strain evidence="1">Expedition CK06-06</strain>
    </source>
</reference>
<evidence type="ECO:0000313" key="1">
    <source>
        <dbReference type="EMBL" id="GAG47933.1"/>
    </source>
</evidence>
<proteinExistence type="predicted"/>
<name>X0YH51_9ZZZZ</name>
<dbReference type="AlphaFoldDB" id="X0YH51"/>
<dbReference type="EMBL" id="BARS01057023">
    <property type="protein sequence ID" value="GAG47933.1"/>
    <property type="molecule type" value="Genomic_DNA"/>
</dbReference>
<feature type="non-terminal residue" evidence="1">
    <location>
        <position position="85"/>
    </location>
</feature>
<protein>
    <submittedName>
        <fullName evidence="1">Uncharacterized protein</fullName>
    </submittedName>
</protein>
<organism evidence="1">
    <name type="scientific">marine sediment metagenome</name>
    <dbReference type="NCBI Taxonomy" id="412755"/>
    <lineage>
        <taxon>unclassified sequences</taxon>
        <taxon>metagenomes</taxon>
        <taxon>ecological metagenomes</taxon>
    </lineage>
</organism>
<gene>
    <name evidence="1" type="ORF">S01H1_83772</name>
</gene>
<accession>X0YH51</accession>